<dbReference type="PANTHER" id="PTHR30154:SF53">
    <property type="entry name" value="HTH-TYPE TRANSCRIPTIONAL REGULATOR LRPC"/>
    <property type="match status" value="1"/>
</dbReference>
<dbReference type="PROSITE" id="PS50956">
    <property type="entry name" value="HTH_ASNC_2"/>
    <property type="match status" value="1"/>
</dbReference>
<dbReference type="CDD" id="cd00090">
    <property type="entry name" value="HTH_ARSR"/>
    <property type="match status" value="1"/>
</dbReference>
<evidence type="ECO:0000256" key="1">
    <source>
        <dbReference type="ARBA" id="ARBA00023015"/>
    </source>
</evidence>
<keyword evidence="6" id="KW-1185">Reference proteome</keyword>
<dbReference type="RefSeq" id="WP_083561550.1">
    <property type="nucleotide sequence ID" value="NZ_AQQV01000002.1"/>
</dbReference>
<dbReference type="GO" id="GO:0006355">
    <property type="term" value="P:regulation of DNA-templated transcription"/>
    <property type="evidence" value="ECO:0007669"/>
    <property type="project" value="UniProtKB-ARBA"/>
</dbReference>
<evidence type="ECO:0000256" key="3">
    <source>
        <dbReference type="ARBA" id="ARBA00023163"/>
    </source>
</evidence>
<dbReference type="InterPro" id="IPR019887">
    <property type="entry name" value="Tscrpt_reg_AsnC/Lrp_C"/>
</dbReference>
<dbReference type="OrthoDB" id="5476at2"/>
<proteinExistence type="predicted"/>
<evidence type="ECO:0000313" key="5">
    <source>
        <dbReference type="EMBL" id="ORE87303.1"/>
    </source>
</evidence>
<dbReference type="InterPro" id="IPR019888">
    <property type="entry name" value="Tscrpt_reg_AsnC-like"/>
</dbReference>
<keyword evidence="1" id="KW-0805">Transcription regulation</keyword>
<dbReference type="STRING" id="1317117.ATO7_09687"/>
<accession>A0A1Y1SF32</accession>
<dbReference type="InterPro" id="IPR036388">
    <property type="entry name" value="WH-like_DNA-bd_sf"/>
</dbReference>
<dbReference type="Pfam" id="PF13412">
    <property type="entry name" value="HTH_24"/>
    <property type="match status" value="1"/>
</dbReference>
<organism evidence="5 6">
    <name type="scientific">Oceanococcus atlanticus</name>
    <dbReference type="NCBI Taxonomy" id="1317117"/>
    <lineage>
        <taxon>Bacteria</taxon>
        <taxon>Pseudomonadati</taxon>
        <taxon>Pseudomonadota</taxon>
        <taxon>Gammaproteobacteria</taxon>
        <taxon>Chromatiales</taxon>
        <taxon>Oceanococcaceae</taxon>
        <taxon>Oceanococcus</taxon>
    </lineage>
</organism>
<dbReference type="InterPro" id="IPR036390">
    <property type="entry name" value="WH_DNA-bd_sf"/>
</dbReference>
<dbReference type="InterPro" id="IPR011991">
    <property type="entry name" value="ArsR-like_HTH"/>
</dbReference>
<dbReference type="Proteomes" id="UP000192342">
    <property type="component" value="Unassembled WGS sequence"/>
</dbReference>
<keyword evidence="3" id="KW-0804">Transcription</keyword>
<reference evidence="5 6" key="1">
    <citation type="submission" date="2013-04" db="EMBL/GenBank/DDBJ databases">
        <title>Oceanococcus atlanticus 22II-S10r2 Genome Sequencing.</title>
        <authorList>
            <person name="Lai Q."/>
            <person name="Li G."/>
            <person name="Shao Z."/>
        </authorList>
    </citation>
    <scope>NUCLEOTIDE SEQUENCE [LARGE SCALE GENOMIC DNA]</scope>
    <source>
        <strain evidence="5 6">22II-S10r2</strain>
    </source>
</reference>
<dbReference type="InterPro" id="IPR011008">
    <property type="entry name" value="Dimeric_a/b-barrel"/>
</dbReference>
<evidence type="ECO:0000313" key="6">
    <source>
        <dbReference type="Proteomes" id="UP000192342"/>
    </source>
</evidence>
<protein>
    <submittedName>
        <fullName evidence="5">AsnC family transcriptional regulator</fullName>
    </submittedName>
</protein>
<evidence type="ECO:0000259" key="4">
    <source>
        <dbReference type="PROSITE" id="PS50956"/>
    </source>
</evidence>
<dbReference type="SMART" id="SM00344">
    <property type="entry name" value="HTH_ASNC"/>
    <property type="match status" value="1"/>
</dbReference>
<dbReference type="GO" id="GO:0043200">
    <property type="term" value="P:response to amino acid"/>
    <property type="evidence" value="ECO:0007669"/>
    <property type="project" value="TreeGrafter"/>
</dbReference>
<dbReference type="Pfam" id="PF01037">
    <property type="entry name" value="AsnC_trans_reg"/>
    <property type="match status" value="1"/>
</dbReference>
<name>A0A1Y1SF32_9GAMM</name>
<sequence>MTSSLDDRLLSALRRNARLSTSELARQLDVSRATVQNRIRKLEDAGIIEGYTVRLGQSWRDKRIRAHVLVEVEQKRSAEVTRRLEQLDSVAALYVISGNYDLILELEVDSTGALSRQLDDIGLLTGVLRTTSSVILETRVRQ</sequence>
<dbReference type="SUPFAM" id="SSF54909">
    <property type="entry name" value="Dimeric alpha+beta barrel"/>
    <property type="match status" value="1"/>
</dbReference>
<gene>
    <name evidence="5" type="ORF">ATO7_09687</name>
</gene>
<feature type="domain" description="HTH asnC-type" evidence="4">
    <location>
        <begin position="1"/>
        <end position="63"/>
    </location>
</feature>
<evidence type="ECO:0000256" key="2">
    <source>
        <dbReference type="ARBA" id="ARBA00023125"/>
    </source>
</evidence>
<dbReference type="Gene3D" id="3.30.70.920">
    <property type="match status" value="1"/>
</dbReference>
<dbReference type="SUPFAM" id="SSF46785">
    <property type="entry name" value="Winged helix' DNA-binding domain"/>
    <property type="match status" value="1"/>
</dbReference>
<dbReference type="GO" id="GO:0005829">
    <property type="term" value="C:cytosol"/>
    <property type="evidence" value="ECO:0007669"/>
    <property type="project" value="TreeGrafter"/>
</dbReference>
<dbReference type="PANTHER" id="PTHR30154">
    <property type="entry name" value="LEUCINE-RESPONSIVE REGULATORY PROTEIN"/>
    <property type="match status" value="1"/>
</dbReference>
<dbReference type="EMBL" id="AQQV01000002">
    <property type="protein sequence ID" value="ORE87303.1"/>
    <property type="molecule type" value="Genomic_DNA"/>
</dbReference>
<keyword evidence="2" id="KW-0238">DNA-binding</keyword>
<dbReference type="PRINTS" id="PR00033">
    <property type="entry name" value="HTHASNC"/>
</dbReference>
<comment type="caution">
    <text evidence="5">The sequence shown here is derived from an EMBL/GenBank/DDBJ whole genome shotgun (WGS) entry which is preliminary data.</text>
</comment>
<dbReference type="Gene3D" id="1.10.10.10">
    <property type="entry name" value="Winged helix-like DNA-binding domain superfamily/Winged helix DNA-binding domain"/>
    <property type="match status" value="1"/>
</dbReference>
<dbReference type="AlphaFoldDB" id="A0A1Y1SF32"/>
<dbReference type="InterPro" id="IPR000485">
    <property type="entry name" value="AsnC-type_HTH_dom"/>
</dbReference>
<dbReference type="GO" id="GO:0043565">
    <property type="term" value="F:sequence-specific DNA binding"/>
    <property type="evidence" value="ECO:0007669"/>
    <property type="project" value="InterPro"/>
</dbReference>